<dbReference type="Pfam" id="PF00132">
    <property type="entry name" value="Hexapep"/>
    <property type="match status" value="1"/>
</dbReference>
<dbReference type="RefSeq" id="WP_345340195.1">
    <property type="nucleotide sequence ID" value="NZ_BAABLI010000014.1"/>
</dbReference>
<sequence>MKGLKSLNQLLWLQRSLVRMRWYFLTRFWGMDIAKSSVYSMSVKFDRTHPKGIHIGEDSYVAFDVAILSHDMVRAMKVDTYIGDNCFIGARSIILPGVKVGNGSIVGSGSVVTKDVPAGSIVAGNPAKVLQSNIKVGRFGVLIKEEAAKVA</sequence>
<dbReference type="InterPro" id="IPR018357">
    <property type="entry name" value="Hexapep_transf_CS"/>
</dbReference>
<evidence type="ECO:0000313" key="4">
    <source>
        <dbReference type="EMBL" id="MFD2095735.1"/>
    </source>
</evidence>
<dbReference type="GO" id="GO:0016746">
    <property type="term" value="F:acyltransferase activity"/>
    <property type="evidence" value="ECO:0007669"/>
    <property type="project" value="UniProtKB-KW"/>
</dbReference>
<evidence type="ECO:0000313" key="5">
    <source>
        <dbReference type="Proteomes" id="UP001597380"/>
    </source>
</evidence>
<organism evidence="4 5">
    <name type="scientific">Corallincola platygyrae</name>
    <dbReference type="NCBI Taxonomy" id="1193278"/>
    <lineage>
        <taxon>Bacteria</taxon>
        <taxon>Pseudomonadati</taxon>
        <taxon>Pseudomonadota</taxon>
        <taxon>Gammaproteobacteria</taxon>
        <taxon>Alteromonadales</taxon>
        <taxon>Psychromonadaceae</taxon>
        <taxon>Corallincola</taxon>
    </lineage>
</organism>
<keyword evidence="5" id="KW-1185">Reference proteome</keyword>
<proteinExistence type="predicted"/>
<dbReference type="InterPro" id="IPR011004">
    <property type="entry name" value="Trimer_LpxA-like_sf"/>
</dbReference>
<evidence type="ECO:0000256" key="1">
    <source>
        <dbReference type="ARBA" id="ARBA00022679"/>
    </source>
</evidence>
<accession>A0ABW4XKD4</accession>
<reference evidence="5" key="1">
    <citation type="journal article" date="2019" name="Int. J. Syst. Evol. Microbiol.">
        <title>The Global Catalogue of Microorganisms (GCM) 10K type strain sequencing project: providing services to taxonomists for standard genome sequencing and annotation.</title>
        <authorList>
            <consortium name="The Broad Institute Genomics Platform"/>
            <consortium name="The Broad Institute Genome Sequencing Center for Infectious Disease"/>
            <person name="Wu L."/>
            <person name="Ma J."/>
        </authorList>
    </citation>
    <scope>NUCLEOTIDE SEQUENCE [LARGE SCALE GENOMIC DNA]</scope>
    <source>
        <strain evidence="5">CGMCC 1.10992</strain>
    </source>
</reference>
<dbReference type="PANTHER" id="PTHR23416">
    <property type="entry name" value="SIALIC ACID SYNTHASE-RELATED"/>
    <property type="match status" value="1"/>
</dbReference>
<comment type="caution">
    <text evidence="4">The sequence shown here is derived from an EMBL/GenBank/DDBJ whole genome shotgun (WGS) entry which is preliminary data.</text>
</comment>
<evidence type="ECO:0000256" key="2">
    <source>
        <dbReference type="ARBA" id="ARBA00022737"/>
    </source>
</evidence>
<dbReference type="InterPro" id="IPR051159">
    <property type="entry name" value="Hexapeptide_acetyltransf"/>
</dbReference>
<dbReference type="Gene3D" id="2.160.10.10">
    <property type="entry name" value="Hexapeptide repeat proteins"/>
    <property type="match status" value="1"/>
</dbReference>
<protein>
    <submittedName>
        <fullName evidence="4">Acyltransferase</fullName>
    </submittedName>
</protein>
<dbReference type="Proteomes" id="UP001597380">
    <property type="component" value="Unassembled WGS sequence"/>
</dbReference>
<evidence type="ECO:0000256" key="3">
    <source>
        <dbReference type="ARBA" id="ARBA00023315"/>
    </source>
</evidence>
<dbReference type="PROSITE" id="PS00101">
    <property type="entry name" value="HEXAPEP_TRANSFERASES"/>
    <property type="match status" value="1"/>
</dbReference>
<keyword evidence="2" id="KW-0677">Repeat</keyword>
<name>A0ABW4XKD4_9GAMM</name>
<dbReference type="InterPro" id="IPR001451">
    <property type="entry name" value="Hexapep"/>
</dbReference>
<dbReference type="EMBL" id="JBHUHT010000009">
    <property type="protein sequence ID" value="MFD2095735.1"/>
    <property type="molecule type" value="Genomic_DNA"/>
</dbReference>
<gene>
    <name evidence="4" type="ORF">ACFSJ3_07040</name>
</gene>
<keyword evidence="3 4" id="KW-0012">Acyltransferase</keyword>
<keyword evidence="1" id="KW-0808">Transferase</keyword>
<dbReference type="SUPFAM" id="SSF51161">
    <property type="entry name" value="Trimeric LpxA-like enzymes"/>
    <property type="match status" value="1"/>
</dbReference>